<evidence type="ECO:0000259" key="5">
    <source>
        <dbReference type="PROSITE" id="PS50893"/>
    </source>
</evidence>
<dbReference type="AlphaFoldDB" id="Q2SQJ5"/>
<dbReference type="PANTHER" id="PTHR43117:SF5">
    <property type="entry name" value="GLYCINE BETAINE UPTAKE SYSTEM ATP-BINDING PROTEIN YEHX"/>
    <property type="match status" value="1"/>
</dbReference>
<accession>Q2SQJ5</accession>
<dbReference type="InterPro" id="IPR003593">
    <property type="entry name" value="AAA+_ATPase"/>
</dbReference>
<evidence type="ECO:0000256" key="4">
    <source>
        <dbReference type="ARBA" id="ARBA00022840"/>
    </source>
</evidence>
<gene>
    <name evidence="6" type="ordered locus">HCH_00160</name>
</gene>
<keyword evidence="2" id="KW-0813">Transport</keyword>
<dbReference type="GO" id="GO:0016887">
    <property type="term" value="F:ATP hydrolysis activity"/>
    <property type="evidence" value="ECO:0007669"/>
    <property type="project" value="InterPro"/>
</dbReference>
<dbReference type="KEGG" id="hch:HCH_00160"/>
<dbReference type="EMBL" id="CP000155">
    <property type="protein sequence ID" value="ABC27079.1"/>
    <property type="molecule type" value="Genomic_DNA"/>
</dbReference>
<evidence type="ECO:0000256" key="3">
    <source>
        <dbReference type="ARBA" id="ARBA00022741"/>
    </source>
</evidence>
<dbReference type="PROSITE" id="PS00211">
    <property type="entry name" value="ABC_TRANSPORTER_1"/>
    <property type="match status" value="1"/>
</dbReference>
<evidence type="ECO:0000256" key="1">
    <source>
        <dbReference type="ARBA" id="ARBA00005417"/>
    </source>
</evidence>
<dbReference type="SMART" id="SM00382">
    <property type="entry name" value="AAA"/>
    <property type="match status" value="1"/>
</dbReference>
<dbReference type="FunFam" id="3.40.50.300:FF:000425">
    <property type="entry name" value="Probable ABC transporter, ATP-binding subunit"/>
    <property type="match status" value="1"/>
</dbReference>
<dbReference type="GO" id="GO:0005524">
    <property type="term" value="F:ATP binding"/>
    <property type="evidence" value="ECO:0007669"/>
    <property type="project" value="UniProtKB-KW"/>
</dbReference>
<dbReference type="Pfam" id="PF00005">
    <property type="entry name" value="ABC_tran"/>
    <property type="match status" value="1"/>
</dbReference>
<dbReference type="SUPFAM" id="SSF52540">
    <property type="entry name" value="P-loop containing nucleoside triphosphate hydrolases"/>
    <property type="match status" value="1"/>
</dbReference>
<dbReference type="PROSITE" id="PS50893">
    <property type="entry name" value="ABC_TRANSPORTER_2"/>
    <property type="match status" value="1"/>
</dbReference>
<dbReference type="PANTHER" id="PTHR43117">
    <property type="entry name" value="OSMOPROTECTANT IMPORT ATP-BINDING PROTEIN OSMV"/>
    <property type="match status" value="1"/>
</dbReference>
<dbReference type="eggNOG" id="COG1125">
    <property type="taxonomic scope" value="Bacteria"/>
</dbReference>
<keyword evidence="7" id="KW-1185">Reference proteome</keyword>
<evidence type="ECO:0000313" key="6">
    <source>
        <dbReference type="EMBL" id="ABC27079.1"/>
    </source>
</evidence>
<organism evidence="6 7">
    <name type="scientific">Hahella chejuensis (strain KCTC 2396)</name>
    <dbReference type="NCBI Taxonomy" id="349521"/>
    <lineage>
        <taxon>Bacteria</taxon>
        <taxon>Pseudomonadati</taxon>
        <taxon>Pseudomonadota</taxon>
        <taxon>Gammaproteobacteria</taxon>
        <taxon>Oceanospirillales</taxon>
        <taxon>Hahellaceae</taxon>
        <taxon>Hahella</taxon>
    </lineage>
</organism>
<dbReference type="STRING" id="349521.HCH_00160"/>
<dbReference type="OrthoDB" id="9802264at2"/>
<dbReference type="Proteomes" id="UP000000238">
    <property type="component" value="Chromosome"/>
</dbReference>
<name>Q2SQJ5_HAHCH</name>
<dbReference type="HOGENOM" id="CLU_000604_2_2_6"/>
<keyword evidence="3" id="KW-0547">Nucleotide-binding</keyword>
<proteinExistence type="inferred from homology"/>
<feature type="domain" description="ABC transporter" evidence="5">
    <location>
        <begin position="2"/>
        <end position="236"/>
    </location>
</feature>
<evidence type="ECO:0000256" key="2">
    <source>
        <dbReference type="ARBA" id="ARBA00022448"/>
    </source>
</evidence>
<protein>
    <submittedName>
        <fullName evidence="6">ABC-type proline/glycine betaine transport system, ATPase components</fullName>
    </submittedName>
</protein>
<dbReference type="Gene3D" id="3.40.50.300">
    <property type="entry name" value="P-loop containing nucleotide triphosphate hydrolases"/>
    <property type="match status" value="1"/>
</dbReference>
<sequence>MIRLDNVSMQYGEHYAVRNLSLDIASGDFCVLVGTSGCGKSTTLKMINRLAEHSKGRILINNQEIASFEINTLRRRIGYAIQSIGLFPHWNVAKNIAVVPRLLKWEPQRIQNRVNELLELFALDPAIFAEKMPHELSGGQAQRVGVARALAADPDILLMDEPFGALDPITRESLQEEMLRIQSQIKKTIVFVTHDIEEALKLATRIVVMDAGQIVQYDTPENILHRPANPFVENIIGSQDRGLKAASCKQVREIMRPDPPRIQGVAPPCQGAGRLWAVDGANAPVRLLQATVDGDASYRWREIDVTPDMGLQAEDSVKLAISKMLWRKVGALPVLSPDGALLAEVRMADLVGGCA</sequence>
<dbReference type="InterPro" id="IPR003439">
    <property type="entry name" value="ABC_transporter-like_ATP-bd"/>
</dbReference>
<dbReference type="RefSeq" id="WP_011394156.1">
    <property type="nucleotide sequence ID" value="NC_007645.1"/>
</dbReference>
<comment type="similarity">
    <text evidence="1">Belongs to the ABC transporter superfamily.</text>
</comment>
<reference evidence="6 7" key="1">
    <citation type="journal article" date="2005" name="Nucleic Acids Res.">
        <title>Genomic blueprint of Hahella chejuensis, a marine microbe producing an algicidal agent.</title>
        <authorList>
            <person name="Jeong H."/>
            <person name="Yim J.H."/>
            <person name="Lee C."/>
            <person name="Choi S.-H."/>
            <person name="Park Y.K."/>
            <person name="Yoon S.H."/>
            <person name="Hur C.-G."/>
            <person name="Kang H.-Y."/>
            <person name="Kim D."/>
            <person name="Lee H.H."/>
            <person name="Park K.H."/>
            <person name="Park S.-H."/>
            <person name="Park H.-S."/>
            <person name="Lee H.K."/>
            <person name="Oh T.K."/>
            <person name="Kim J.F."/>
        </authorList>
    </citation>
    <scope>NUCLEOTIDE SEQUENCE [LARGE SCALE GENOMIC DNA]</scope>
    <source>
        <strain evidence="6 7">KCTC 2396</strain>
    </source>
</reference>
<keyword evidence="4" id="KW-0067">ATP-binding</keyword>
<dbReference type="InterPro" id="IPR017871">
    <property type="entry name" value="ABC_transporter-like_CS"/>
</dbReference>
<evidence type="ECO:0000313" key="7">
    <source>
        <dbReference type="Proteomes" id="UP000000238"/>
    </source>
</evidence>
<dbReference type="InterPro" id="IPR027417">
    <property type="entry name" value="P-loop_NTPase"/>
</dbReference>
<dbReference type="GO" id="GO:0015697">
    <property type="term" value="P:quaternary ammonium group transport"/>
    <property type="evidence" value="ECO:0007669"/>
    <property type="project" value="UniProtKB-ARBA"/>
</dbReference>